<dbReference type="SMART" id="SM00962">
    <property type="entry name" value="SRP54"/>
    <property type="match status" value="1"/>
</dbReference>
<organism evidence="13 14">
    <name type="scientific">Candidatus Avisuccinivibrio stercorigallinarum</name>
    <dbReference type="NCBI Taxonomy" id="2840704"/>
    <lineage>
        <taxon>Bacteria</taxon>
        <taxon>Pseudomonadati</taxon>
        <taxon>Pseudomonadota</taxon>
        <taxon>Gammaproteobacteria</taxon>
        <taxon>Aeromonadales</taxon>
        <taxon>Succinivibrionaceae</taxon>
        <taxon>Succinivibrionaceae incertae sedis</taxon>
        <taxon>Candidatus Avisuccinivibrio</taxon>
    </lineage>
</organism>
<dbReference type="InterPro" id="IPR004390">
    <property type="entry name" value="SR_rcpt_FtsY"/>
</dbReference>
<dbReference type="CDD" id="cd17874">
    <property type="entry name" value="FtsY"/>
    <property type="match status" value="1"/>
</dbReference>
<dbReference type="HAMAP" id="MF_00920">
    <property type="entry name" value="FtsY"/>
    <property type="match status" value="1"/>
</dbReference>
<sequence>MEEVKHPAAEVKIVTVPEPKADKAAKLKAEPEVKAEEPEAEPVKAEPVKATEPAAPAAQADDAAKVRKAARKSKRAAKKAAAKAQESAAQAAETASAPAAEAAVEAKDESKAAEVPAPAAEIQAAEPAVPVEAKQAAQAAEAEAVPQTEAAAEADAAENAEQPEGETAKGEKAADAADEAEPQAEAKAEVCETFFSRLKKTRENLALGVSAFFKGRVIDEELYEDLETSLLTADLGVETTEFVIEKLREEAKLRELHDASLLKKRLQQILVDLLKPCEQELVVTDKKPFVILMVGVNGAGKTTTIGKLARKYKDQGLKVMLAAGDTFRAAAVEQLKEWGKRADVPVISQPTGSDSASVLFDALNAAKARNMDVLICDTAGRLQNKSQLMEELKKIVRVMKKLDPEVPHEVLLVLDAATGQNAVSQTKIFKEAVDVSGICLTKLDGTAKGGVIFALADKFKLPLRFVGLGEKAEDLRPFEAEVFVDALLRGE</sequence>
<feature type="compositionally biased region" description="Basic and acidic residues" evidence="11">
    <location>
        <begin position="19"/>
        <end position="49"/>
    </location>
</feature>
<keyword evidence="4 10" id="KW-0378">Hydrolase</keyword>
<dbReference type="GO" id="GO:0005525">
    <property type="term" value="F:GTP binding"/>
    <property type="evidence" value="ECO:0007669"/>
    <property type="project" value="UniProtKB-UniRule"/>
</dbReference>
<dbReference type="GO" id="GO:0005737">
    <property type="term" value="C:cytoplasm"/>
    <property type="evidence" value="ECO:0007669"/>
    <property type="project" value="UniProtKB-SubCell"/>
</dbReference>
<feature type="binding site" evidence="10">
    <location>
        <begin position="295"/>
        <end position="302"/>
    </location>
    <ligand>
        <name>GTP</name>
        <dbReference type="ChEBI" id="CHEBI:37565"/>
    </ligand>
</feature>
<proteinExistence type="inferred from homology"/>
<dbReference type="InterPro" id="IPR042101">
    <property type="entry name" value="SRP54_N_sf"/>
</dbReference>
<feature type="region of interest" description="Disordered" evidence="11">
    <location>
        <begin position="1"/>
        <end position="185"/>
    </location>
</feature>
<dbReference type="PANTHER" id="PTHR43134:SF1">
    <property type="entry name" value="SIGNAL RECOGNITION PARTICLE RECEPTOR SUBUNIT ALPHA"/>
    <property type="match status" value="1"/>
</dbReference>
<dbReference type="FunFam" id="3.40.50.300:FF:000053">
    <property type="entry name" value="Signal recognition particle receptor FtsY"/>
    <property type="match status" value="1"/>
</dbReference>
<evidence type="ECO:0000256" key="1">
    <source>
        <dbReference type="ARBA" id="ARBA00022475"/>
    </source>
</evidence>
<evidence type="ECO:0000259" key="12">
    <source>
        <dbReference type="PROSITE" id="PS00300"/>
    </source>
</evidence>
<dbReference type="PANTHER" id="PTHR43134">
    <property type="entry name" value="SIGNAL RECOGNITION PARTICLE RECEPTOR SUBUNIT ALPHA"/>
    <property type="match status" value="1"/>
</dbReference>
<evidence type="ECO:0000313" key="14">
    <source>
        <dbReference type="Proteomes" id="UP000823631"/>
    </source>
</evidence>
<dbReference type="Pfam" id="PF00448">
    <property type="entry name" value="SRP54"/>
    <property type="match status" value="1"/>
</dbReference>
<evidence type="ECO:0000256" key="7">
    <source>
        <dbReference type="ARBA" id="ARBA00023170"/>
    </source>
</evidence>
<dbReference type="SUPFAM" id="SSF52540">
    <property type="entry name" value="P-loop containing nucleoside triphosphate hydrolases"/>
    <property type="match status" value="1"/>
</dbReference>
<dbReference type="SMART" id="SM00963">
    <property type="entry name" value="SRP54_N"/>
    <property type="match status" value="1"/>
</dbReference>
<evidence type="ECO:0000313" key="13">
    <source>
        <dbReference type="EMBL" id="MBO8415215.1"/>
    </source>
</evidence>
<gene>
    <name evidence="10 13" type="primary">ftsY</name>
    <name evidence="13" type="ORF">IAB19_02405</name>
</gene>
<dbReference type="FunFam" id="1.20.120.140:FF:000002">
    <property type="entry name" value="Signal recognition particle receptor FtsY"/>
    <property type="match status" value="1"/>
</dbReference>
<comment type="catalytic activity">
    <reaction evidence="8 10">
        <text>GTP + H2O = GDP + phosphate + H(+)</text>
        <dbReference type="Rhea" id="RHEA:19669"/>
        <dbReference type="ChEBI" id="CHEBI:15377"/>
        <dbReference type="ChEBI" id="CHEBI:15378"/>
        <dbReference type="ChEBI" id="CHEBI:37565"/>
        <dbReference type="ChEBI" id="CHEBI:43474"/>
        <dbReference type="ChEBI" id="CHEBI:58189"/>
        <dbReference type="EC" id="3.6.5.4"/>
    </reaction>
</comment>
<comment type="function">
    <text evidence="9 10">Involved in targeting and insertion of nascent membrane proteins into the cytoplasmic membrane. Acts as a receptor for the complex formed by the signal recognition particle (SRP) and the ribosome-nascent chain (RNC). Interaction with SRP-RNC leads to the transfer of the RNC complex to the Sec translocase for insertion into the membrane, the hydrolysis of GTP by both Ffh and FtsY, and the dissociation of the SRP-FtsY complex into the individual components.</text>
</comment>
<evidence type="ECO:0000256" key="5">
    <source>
        <dbReference type="ARBA" id="ARBA00023134"/>
    </source>
</evidence>
<dbReference type="InterPro" id="IPR003593">
    <property type="entry name" value="AAA+_ATPase"/>
</dbReference>
<dbReference type="InterPro" id="IPR027417">
    <property type="entry name" value="P-loop_NTPase"/>
</dbReference>
<accession>A0A9D9DB10</accession>
<evidence type="ECO:0000256" key="6">
    <source>
        <dbReference type="ARBA" id="ARBA00023136"/>
    </source>
</evidence>
<dbReference type="Gene3D" id="3.40.50.300">
    <property type="entry name" value="P-loop containing nucleotide triphosphate hydrolases"/>
    <property type="match status" value="1"/>
</dbReference>
<dbReference type="GO" id="GO:0003924">
    <property type="term" value="F:GTPase activity"/>
    <property type="evidence" value="ECO:0007669"/>
    <property type="project" value="UniProtKB-UniRule"/>
</dbReference>
<keyword evidence="7 10" id="KW-0675">Receptor</keyword>
<reference evidence="13" key="1">
    <citation type="submission" date="2020-10" db="EMBL/GenBank/DDBJ databases">
        <authorList>
            <person name="Gilroy R."/>
        </authorList>
    </citation>
    <scope>NUCLEOTIDE SEQUENCE</scope>
    <source>
        <strain evidence="13">17213</strain>
    </source>
</reference>
<dbReference type="SMART" id="SM00382">
    <property type="entry name" value="AAA"/>
    <property type="match status" value="1"/>
</dbReference>
<dbReference type="GO" id="GO:0005047">
    <property type="term" value="F:signal recognition particle binding"/>
    <property type="evidence" value="ECO:0007669"/>
    <property type="project" value="TreeGrafter"/>
</dbReference>
<dbReference type="PROSITE" id="PS00300">
    <property type="entry name" value="SRP54"/>
    <property type="match status" value="1"/>
</dbReference>
<dbReference type="Proteomes" id="UP000823631">
    <property type="component" value="Unassembled WGS sequence"/>
</dbReference>
<evidence type="ECO:0000256" key="9">
    <source>
        <dbReference type="ARBA" id="ARBA00053570"/>
    </source>
</evidence>
<keyword evidence="3 10" id="KW-0547">Nucleotide-binding</keyword>
<feature type="binding site" evidence="10">
    <location>
        <begin position="377"/>
        <end position="381"/>
    </location>
    <ligand>
        <name>GTP</name>
        <dbReference type="ChEBI" id="CHEBI:37565"/>
    </ligand>
</feature>
<feature type="compositionally biased region" description="Low complexity" evidence="11">
    <location>
        <begin position="113"/>
        <end position="154"/>
    </location>
</feature>
<evidence type="ECO:0000256" key="2">
    <source>
        <dbReference type="ARBA" id="ARBA00022490"/>
    </source>
</evidence>
<dbReference type="InterPro" id="IPR013822">
    <property type="entry name" value="Signal_recog_particl_SRP54_hlx"/>
</dbReference>
<reference evidence="13" key="2">
    <citation type="journal article" date="2021" name="PeerJ">
        <title>Extensive microbial diversity within the chicken gut microbiome revealed by metagenomics and culture.</title>
        <authorList>
            <person name="Gilroy R."/>
            <person name="Ravi A."/>
            <person name="Getino M."/>
            <person name="Pursley I."/>
            <person name="Horton D.L."/>
            <person name="Alikhan N.F."/>
            <person name="Baker D."/>
            <person name="Gharbi K."/>
            <person name="Hall N."/>
            <person name="Watson M."/>
            <person name="Adriaenssens E.M."/>
            <person name="Foster-Nyarko E."/>
            <person name="Jarju S."/>
            <person name="Secka A."/>
            <person name="Antonio M."/>
            <person name="Oren A."/>
            <person name="Chaudhuri R.R."/>
            <person name="La Ragione R."/>
            <person name="Hildebrand F."/>
            <person name="Pallen M.J."/>
        </authorList>
    </citation>
    <scope>NUCLEOTIDE SEQUENCE</scope>
    <source>
        <strain evidence="13">17213</strain>
    </source>
</reference>
<protein>
    <recommendedName>
        <fullName evidence="10">Signal recognition particle receptor FtsY</fullName>
        <shortName evidence="10">SRP receptor</shortName>
        <ecNumber evidence="10">3.6.5.4</ecNumber>
    </recommendedName>
</protein>
<dbReference type="NCBIfam" id="TIGR00064">
    <property type="entry name" value="ftsY"/>
    <property type="match status" value="1"/>
</dbReference>
<dbReference type="EMBL" id="JADINH010000041">
    <property type="protein sequence ID" value="MBO8415215.1"/>
    <property type="molecule type" value="Genomic_DNA"/>
</dbReference>
<dbReference type="GO" id="GO:0006614">
    <property type="term" value="P:SRP-dependent cotranslational protein targeting to membrane"/>
    <property type="evidence" value="ECO:0007669"/>
    <property type="project" value="InterPro"/>
</dbReference>
<evidence type="ECO:0000256" key="10">
    <source>
        <dbReference type="HAMAP-Rule" id="MF_00920"/>
    </source>
</evidence>
<dbReference type="Gene3D" id="1.20.120.140">
    <property type="entry name" value="Signal recognition particle SRP54, nucleotide-binding domain"/>
    <property type="match status" value="1"/>
</dbReference>
<evidence type="ECO:0000256" key="11">
    <source>
        <dbReference type="SAM" id="MobiDB-lite"/>
    </source>
</evidence>
<evidence type="ECO:0000256" key="8">
    <source>
        <dbReference type="ARBA" id="ARBA00048027"/>
    </source>
</evidence>
<keyword evidence="5 10" id="KW-0342">GTP-binding</keyword>
<feature type="domain" description="SRP54-type proteins GTP-binding" evidence="12">
    <location>
        <begin position="462"/>
        <end position="475"/>
    </location>
</feature>
<dbReference type="AlphaFoldDB" id="A0A9D9DB10"/>
<dbReference type="InterPro" id="IPR036225">
    <property type="entry name" value="SRP/SRP_N"/>
</dbReference>
<comment type="similarity">
    <text evidence="10">Belongs to the GTP-binding SRP family. FtsY subfamily.</text>
</comment>
<dbReference type="EC" id="3.6.5.4" evidence="10"/>
<keyword evidence="6 10" id="KW-0472">Membrane</keyword>
<comment type="subcellular location">
    <subcellularLocation>
        <location evidence="10">Cell membrane</location>
        <topology evidence="10">Peripheral membrane protein</topology>
        <orientation evidence="10">Cytoplasmic side</orientation>
    </subcellularLocation>
    <subcellularLocation>
        <location evidence="10">Cytoplasm</location>
    </subcellularLocation>
</comment>
<feature type="compositionally biased region" description="Basic and acidic residues" evidence="11">
    <location>
        <begin position="166"/>
        <end position="175"/>
    </location>
</feature>
<dbReference type="SUPFAM" id="SSF47364">
    <property type="entry name" value="Domain of the SRP/SRP receptor G-proteins"/>
    <property type="match status" value="1"/>
</dbReference>
<keyword evidence="2 10" id="KW-0963">Cytoplasm</keyword>
<name>A0A9D9DB10_9GAMM</name>
<comment type="caution">
    <text evidence="13">The sequence shown here is derived from an EMBL/GenBank/DDBJ whole genome shotgun (WGS) entry which is preliminary data.</text>
</comment>
<dbReference type="Pfam" id="PF02881">
    <property type="entry name" value="SRP54_N"/>
    <property type="match status" value="1"/>
</dbReference>
<keyword evidence="1 10" id="KW-1003">Cell membrane</keyword>
<dbReference type="GO" id="GO:0005886">
    <property type="term" value="C:plasma membrane"/>
    <property type="evidence" value="ECO:0007669"/>
    <property type="project" value="UniProtKB-SubCell"/>
</dbReference>
<feature type="compositionally biased region" description="Basic residues" evidence="11">
    <location>
        <begin position="66"/>
        <end position="81"/>
    </location>
</feature>
<feature type="binding site" evidence="10">
    <location>
        <begin position="441"/>
        <end position="444"/>
    </location>
    <ligand>
        <name>GTP</name>
        <dbReference type="ChEBI" id="CHEBI:37565"/>
    </ligand>
</feature>
<evidence type="ECO:0000256" key="4">
    <source>
        <dbReference type="ARBA" id="ARBA00022801"/>
    </source>
</evidence>
<feature type="compositionally biased region" description="Low complexity" evidence="11">
    <location>
        <begin position="50"/>
        <end position="61"/>
    </location>
</feature>
<comment type="subunit">
    <text evidence="10">Part of the signal recognition particle protein translocation system, which is composed of SRP and FtsY. SRP is a ribonucleoprotein composed of Ffh and a 4.5S RNA molecule.</text>
</comment>
<evidence type="ECO:0000256" key="3">
    <source>
        <dbReference type="ARBA" id="ARBA00022741"/>
    </source>
</evidence>
<feature type="compositionally biased region" description="Acidic residues" evidence="11">
    <location>
        <begin position="155"/>
        <end position="164"/>
    </location>
</feature>
<dbReference type="InterPro" id="IPR000897">
    <property type="entry name" value="SRP54_GTPase_dom"/>
</dbReference>
<feature type="compositionally biased region" description="Low complexity" evidence="11">
    <location>
        <begin position="82"/>
        <end position="103"/>
    </location>
</feature>